<organism evidence="1 2">
    <name type="scientific">Blattamonas nauphoetae</name>
    <dbReference type="NCBI Taxonomy" id="2049346"/>
    <lineage>
        <taxon>Eukaryota</taxon>
        <taxon>Metamonada</taxon>
        <taxon>Preaxostyla</taxon>
        <taxon>Oxymonadida</taxon>
        <taxon>Blattamonas</taxon>
    </lineage>
</organism>
<evidence type="ECO:0000313" key="2">
    <source>
        <dbReference type="Proteomes" id="UP001281761"/>
    </source>
</evidence>
<name>A0ABQ9Y5H6_9EUKA</name>
<comment type="caution">
    <text evidence="1">The sequence shown here is derived from an EMBL/GenBank/DDBJ whole genome shotgun (WGS) entry which is preliminary data.</text>
</comment>
<keyword evidence="2" id="KW-1185">Reference proteome</keyword>
<sequence>MTNQNTYTRKFAAAHSALIESLGTLYTVLGQHEKVLLLQAVCPHVTFRRLNASGFRVTQGAYSHAKARRGGREQLVLPRRQGPPPSKQHIDIMANQQVREFLEEHSTPSCETQVRQRATKQKQCTLNDDIFRIPVGGHDDDDTDSLSEFSDADTMAEPHSLDLFTPVVAPVVLDIAHGRHQPPTAVPFENPLVPHSPTFLQNFAAPTLIDIASHNVNPAPPIAQPPEPRLIQTTKKELYNQMRGQNLITCSYSTFTKQTQHLKRAKRRTDVCQYCEAGKKLERKQQTFAAQGREMTDGELADLNLYRQHKASVAQQRQFYHDTINKSTDHLLEFFNHTVNRNIVDENHHFVRHVPSPDTELFYTVTLKSLKECLTYERRDGDIFGAYVGQQAVRCSMKRKVLSKTHEVWAGERVTSERPAQDQTSHVT</sequence>
<protein>
    <submittedName>
        <fullName evidence="1">Uncharacterized protein</fullName>
    </submittedName>
</protein>
<dbReference type="Proteomes" id="UP001281761">
    <property type="component" value="Unassembled WGS sequence"/>
</dbReference>
<proteinExistence type="predicted"/>
<dbReference type="EMBL" id="JARBJD010000033">
    <property type="protein sequence ID" value="KAK2958954.1"/>
    <property type="molecule type" value="Genomic_DNA"/>
</dbReference>
<accession>A0ABQ9Y5H6</accession>
<gene>
    <name evidence="1" type="ORF">BLNAU_5970</name>
</gene>
<evidence type="ECO:0000313" key="1">
    <source>
        <dbReference type="EMBL" id="KAK2958954.1"/>
    </source>
</evidence>
<reference evidence="1 2" key="1">
    <citation type="journal article" date="2022" name="bioRxiv">
        <title>Genomics of Preaxostyla Flagellates Illuminates Evolutionary Transitions and the Path Towards Mitochondrial Loss.</title>
        <authorList>
            <person name="Novak L.V.F."/>
            <person name="Treitli S.C."/>
            <person name="Pyrih J."/>
            <person name="Halakuc P."/>
            <person name="Pipaliya S.V."/>
            <person name="Vacek V."/>
            <person name="Brzon O."/>
            <person name="Soukal P."/>
            <person name="Eme L."/>
            <person name="Dacks J.B."/>
            <person name="Karnkowska A."/>
            <person name="Elias M."/>
            <person name="Hampl V."/>
        </authorList>
    </citation>
    <scope>NUCLEOTIDE SEQUENCE [LARGE SCALE GENOMIC DNA]</scope>
    <source>
        <strain evidence="1">NAU3</strain>
        <tissue evidence="1">Gut</tissue>
    </source>
</reference>